<evidence type="ECO:0000256" key="6">
    <source>
        <dbReference type="ARBA" id="ARBA00055169"/>
    </source>
</evidence>
<evidence type="ECO:0000256" key="9">
    <source>
        <dbReference type="ARBA" id="ARBA00073635"/>
    </source>
</evidence>
<proteinExistence type="inferred from homology"/>
<dbReference type="Pfam" id="PF00899">
    <property type="entry name" value="ThiF"/>
    <property type="match status" value="1"/>
</dbReference>
<evidence type="ECO:0000256" key="8">
    <source>
        <dbReference type="ARBA" id="ARBA00066884"/>
    </source>
</evidence>
<dbReference type="GO" id="GO:0008146">
    <property type="term" value="F:sulfotransferase activity"/>
    <property type="evidence" value="ECO:0007669"/>
    <property type="project" value="TreeGrafter"/>
</dbReference>
<dbReference type="GO" id="GO:0061605">
    <property type="term" value="F:molybdopterin-synthase adenylyltransferase activity"/>
    <property type="evidence" value="ECO:0007669"/>
    <property type="project" value="UniProtKB-EC"/>
</dbReference>
<dbReference type="EMBL" id="QDKM01000002">
    <property type="protein sequence ID" value="PVH29432.1"/>
    <property type="molecule type" value="Genomic_DNA"/>
</dbReference>
<organism evidence="15 16">
    <name type="scientific">Pararhodobacter oceanensis</name>
    <dbReference type="NCBI Taxonomy" id="2172121"/>
    <lineage>
        <taxon>Bacteria</taxon>
        <taxon>Pseudomonadati</taxon>
        <taxon>Pseudomonadota</taxon>
        <taxon>Alphaproteobacteria</taxon>
        <taxon>Rhodobacterales</taxon>
        <taxon>Paracoccaceae</taxon>
        <taxon>Pararhodobacter</taxon>
    </lineage>
</organism>
<keyword evidence="4" id="KW-0067">ATP-binding</keyword>
<dbReference type="InterPro" id="IPR000594">
    <property type="entry name" value="ThiF_NAD_FAD-bd"/>
</dbReference>
<evidence type="ECO:0000256" key="11">
    <source>
        <dbReference type="ARBA" id="ARBA00075328"/>
    </source>
</evidence>
<evidence type="ECO:0000256" key="12">
    <source>
        <dbReference type="ARBA" id="ARBA00078531"/>
    </source>
</evidence>
<evidence type="ECO:0000313" key="15">
    <source>
        <dbReference type="EMBL" id="PVH29432.1"/>
    </source>
</evidence>
<evidence type="ECO:0000256" key="4">
    <source>
        <dbReference type="ARBA" id="ARBA00022840"/>
    </source>
</evidence>
<keyword evidence="13" id="KW-0812">Transmembrane</keyword>
<dbReference type="GO" id="GO:0005524">
    <property type="term" value="F:ATP binding"/>
    <property type="evidence" value="ECO:0007669"/>
    <property type="project" value="UniProtKB-KW"/>
</dbReference>
<keyword evidence="2" id="KW-0808">Transferase</keyword>
<evidence type="ECO:0000256" key="3">
    <source>
        <dbReference type="ARBA" id="ARBA00022741"/>
    </source>
</evidence>
<dbReference type="Gene3D" id="3.40.50.720">
    <property type="entry name" value="NAD(P)-binding Rossmann-like Domain"/>
    <property type="match status" value="1"/>
</dbReference>
<dbReference type="GO" id="GO:0005829">
    <property type="term" value="C:cytosol"/>
    <property type="evidence" value="ECO:0007669"/>
    <property type="project" value="TreeGrafter"/>
</dbReference>
<evidence type="ECO:0000256" key="1">
    <source>
        <dbReference type="ARBA" id="ARBA00009919"/>
    </source>
</evidence>
<dbReference type="GO" id="GO:0008641">
    <property type="term" value="F:ubiquitin-like modifier activating enzyme activity"/>
    <property type="evidence" value="ECO:0007669"/>
    <property type="project" value="InterPro"/>
</dbReference>
<dbReference type="OrthoDB" id="9804286at2"/>
<dbReference type="Proteomes" id="UP000245911">
    <property type="component" value="Unassembled WGS sequence"/>
</dbReference>
<dbReference type="InterPro" id="IPR045886">
    <property type="entry name" value="ThiF/MoeB/HesA"/>
</dbReference>
<feature type="domain" description="THIF-type NAD/FAD binding fold" evidence="14">
    <location>
        <begin position="105"/>
        <end position="340"/>
    </location>
</feature>
<dbReference type="FunFam" id="3.40.50.720:FF:000033">
    <property type="entry name" value="Adenylyltransferase and sulfurtransferase MOCS3"/>
    <property type="match status" value="1"/>
</dbReference>
<feature type="transmembrane region" description="Helical" evidence="13">
    <location>
        <begin position="59"/>
        <end position="77"/>
    </location>
</feature>
<keyword evidence="13" id="KW-0472">Membrane</keyword>
<dbReference type="NCBIfam" id="NF004281">
    <property type="entry name" value="PRK05690.1"/>
    <property type="match status" value="1"/>
</dbReference>
<comment type="catalytic activity">
    <reaction evidence="5">
        <text>[molybdopterin-synthase sulfur-carrier protein]-C-terminal Gly-Gly + ATP + H(+) = [molybdopterin-synthase sulfur-carrier protein]-C-terminal Gly-Gly-AMP + diphosphate</text>
        <dbReference type="Rhea" id="RHEA:43616"/>
        <dbReference type="Rhea" id="RHEA-COMP:12159"/>
        <dbReference type="Rhea" id="RHEA-COMP:12202"/>
        <dbReference type="ChEBI" id="CHEBI:15378"/>
        <dbReference type="ChEBI" id="CHEBI:30616"/>
        <dbReference type="ChEBI" id="CHEBI:33019"/>
        <dbReference type="ChEBI" id="CHEBI:90618"/>
        <dbReference type="ChEBI" id="CHEBI:90778"/>
        <dbReference type="EC" id="2.7.7.80"/>
    </reaction>
</comment>
<accession>A0A2T8HVS1</accession>
<comment type="caution">
    <text evidence="15">The sequence shown here is derived from an EMBL/GenBank/DDBJ whole genome shotgun (WGS) entry which is preliminary data.</text>
</comment>
<evidence type="ECO:0000313" key="16">
    <source>
        <dbReference type="Proteomes" id="UP000245911"/>
    </source>
</evidence>
<protein>
    <recommendedName>
        <fullName evidence="9">Molybdopterin-synthase adenylyltransferase</fullName>
        <ecNumber evidence="8">2.7.7.80</ecNumber>
    </recommendedName>
    <alternativeName>
        <fullName evidence="12">MoaD protein adenylase</fullName>
    </alternativeName>
    <alternativeName>
        <fullName evidence="10">Molybdopterin-converting factor subunit 1 adenylase</fullName>
    </alternativeName>
    <alternativeName>
        <fullName evidence="11">Sulfur carrier protein MoaD adenylyltransferase</fullName>
    </alternativeName>
</protein>
<evidence type="ECO:0000256" key="2">
    <source>
        <dbReference type="ARBA" id="ARBA00022679"/>
    </source>
</evidence>
<name>A0A2T8HVS1_9RHOB</name>
<dbReference type="GO" id="GO:0004792">
    <property type="term" value="F:thiosulfate-cyanide sulfurtransferase activity"/>
    <property type="evidence" value="ECO:0007669"/>
    <property type="project" value="TreeGrafter"/>
</dbReference>
<evidence type="ECO:0000259" key="14">
    <source>
        <dbReference type="Pfam" id="PF00899"/>
    </source>
</evidence>
<evidence type="ECO:0000256" key="5">
    <source>
        <dbReference type="ARBA" id="ARBA00052218"/>
    </source>
</evidence>
<dbReference type="CDD" id="cd00757">
    <property type="entry name" value="ThiF_MoeB_HesA_family"/>
    <property type="match status" value="1"/>
</dbReference>
<feature type="transmembrane region" description="Helical" evidence="13">
    <location>
        <begin position="29"/>
        <end position="47"/>
    </location>
</feature>
<dbReference type="AlphaFoldDB" id="A0A2T8HVS1"/>
<comment type="subunit">
    <text evidence="7">Homodimer. Forms a stable heterotetrameric complex of 2 MoeB and 2 MoaD during adenylation of MoaD.</text>
</comment>
<evidence type="ECO:0000256" key="10">
    <source>
        <dbReference type="ARBA" id="ARBA00075110"/>
    </source>
</evidence>
<sequence length="344" mass="36750">MISVLFLGVALFAFGTLFGASMRLRLGLLGALWALVVLIHLTLPAGADLRVATGGDARPWLVLAAVALIIWGYRAGLGRLRAKAQSKAPAPAATGTFSDAELHRYARHMMLRELGGPGQKRLKEAKVLVIGAGGLGSPIMLYLAAAGVGTIGVIDDDAVDATNLQRQVIHTDQSIGMPKVFSAQQQVEALNPYVEFRPYHRRLTEDDAAALFSEYDLVMDGTDNFDTRYLVNRVVVAQGMPLIAAALTQWEGQLSIYDPARGAPCFQCVFPERPAPGLVPSCAEAGVVSALPGVMGTMMALEAIKLISGAGETLRGHLMIYDGLYAETRKMKITRRADCQVCGG</sequence>
<comment type="function">
    <text evidence="6">Catalyzes the adenylation by ATP of the carboxyl group of the C-terminal glycine of sulfur carrier protein MoaD.</text>
</comment>
<comment type="similarity">
    <text evidence="1">Belongs to the HesA/MoeB/ThiF family.</text>
</comment>
<reference evidence="15 16" key="1">
    <citation type="submission" date="2018-04" db="EMBL/GenBank/DDBJ databases">
        <title>Pararhodobacter oceanense sp. nov., isolated from marine intertidal sediment.</title>
        <authorList>
            <person name="Wang X.-L."/>
            <person name="Du Z.-J."/>
        </authorList>
    </citation>
    <scope>NUCLEOTIDE SEQUENCE [LARGE SCALE GENOMIC DNA]</scope>
    <source>
        <strain evidence="15 16">AM505</strain>
    </source>
</reference>
<evidence type="ECO:0000256" key="7">
    <source>
        <dbReference type="ARBA" id="ARBA00063809"/>
    </source>
</evidence>
<keyword evidence="3" id="KW-0547">Nucleotide-binding</keyword>
<dbReference type="InterPro" id="IPR035985">
    <property type="entry name" value="Ubiquitin-activating_enz"/>
</dbReference>
<dbReference type="SUPFAM" id="SSF69572">
    <property type="entry name" value="Activating enzymes of the ubiquitin-like proteins"/>
    <property type="match status" value="1"/>
</dbReference>
<dbReference type="EC" id="2.7.7.80" evidence="8"/>
<dbReference type="RefSeq" id="WP_116557316.1">
    <property type="nucleotide sequence ID" value="NZ_QDKM01000002.1"/>
</dbReference>
<keyword evidence="13" id="KW-1133">Transmembrane helix</keyword>
<evidence type="ECO:0000256" key="13">
    <source>
        <dbReference type="SAM" id="Phobius"/>
    </source>
</evidence>
<dbReference type="PANTHER" id="PTHR10953:SF102">
    <property type="entry name" value="ADENYLYLTRANSFERASE AND SULFURTRANSFERASE MOCS3"/>
    <property type="match status" value="1"/>
</dbReference>
<dbReference type="PANTHER" id="PTHR10953">
    <property type="entry name" value="UBIQUITIN-ACTIVATING ENZYME E1"/>
    <property type="match status" value="1"/>
</dbReference>
<keyword evidence="16" id="KW-1185">Reference proteome</keyword>
<gene>
    <name evidence="15" type="ORF">DDE20_04665</name>
</gene>